<keyword evidence="2" id="KW-1185">Reference proteome</keyword>
<dbReference type="Proteomes" id="UP000607653">
    <property type="component" value="Unassembled WGS sequence"/>
</dbReference>
<reference evidence="1 2" key="1">
    <citation type="journal article" date="2020" name="Mol. Biol. Evol.">
        <title>Distinct Expression and Methylation Patterns for Genes with Different Fates following a Single Whole-Genome Duplication in Flowering Plants.</title>
        <authorList>
            <person name="Shi T."/>
            <person name="Rahmani R.S."/>
            <person name="Gugger P.F."/>
            <person name="Wang M."/>
            <person name="Li H."/>
            <person name="Zhang Y."/>
            <person name="Li Z."/>
            <person name="Wang Q."/>
            <person name="Van de Peer Y."/>
            <person name="Marchal K."/>
            <person name="Chen J."/>
        </authorList>
    </citation>
    <scope>NUCLEOTIDE SEQUENCE [LARGE SCALE GENOMIC DNA]</scope>
    <source>
        <tissue evidence="1">Leaf</tissue>
    </source>
</reference>
<dbReference type="AlphaFoldDB" id="A0A822ZRE7"/>
<dbReference type="EMBL" id="DUZY01000007">
    <property type="protein sequence ID" value="DAD46091.1"/>
    <property type="molecule type" value="Genomic_DNA"/>
</dbReference>
<evidence type="ECO:0000313" key="2">
    <source>
        <dbReference type="Proteomes" id="UP000607653"/>
    </source>
</evidence>
<sequence>MQKLVERVEDPQVRFAEYGNENSGGDLGLGLHIAWFRSQDRQIGLFFFGLLKCPQIN</sequence>
<evidence type="ECO:0000313" key="1">
    <source>
        <dbReference type="EMBL" id="DAD46091.1"/>
    </source>
</evidence>
<gene>
    <name evidence="1" type="ORF">HUJ06_004321</name>
</gene>
<accession>A0A822ZRE7</accession>
<comment type="caution">
    <text evidence="1">The sequence shown here is derived from an EMBL/GenBank/DDBJ whole genome shotgun (WGS) entry which is preliminary data.</text>
</comment>
<name>A0A822ZRE7_NELNU</name>
<organism evidence="1 2">
    <name type="scientific">Nelumbo nucifera</name>
    <name type="common">Sacred lotus</name>
    <dbReference type="NCBI Taxonomy" id="4432"/>
    <lineage>
        <taxon>Eukaryota</taxon>
        <taxon>Viridiplantae</taxon>
        <taxon>Streptophyta</taxon>
        <taxon>Embryophyta</taxon>
        <taxon>Tracheophyta</taxon>
        <taxon>Spermatophyta</taxon>
        <taxon>Magnoliopsida</taxon>
        <taxon>Proteales</taxon>
        <taxon>Nelumbonaceae</taxon>
        <taxon>Nelumbo</taxon>
    </lineage>
</organism>
<proteinExistence type="predicted"/>
<protein>
    <submittedName>
        <fullName evidence="1">Uncharacterized protein</fullName>
    </submittedName>
</protein>